<dbReference type="PANTHER" id="PTHR43065:SF46">
    <property type="entry name" value="C4-DICARBOXYLATE TRANSPORT SENSOR PROTEIN DCTB"/>
    <property type="match status" value="1"/>
</dbReference>
<evidence type="ECO:0000256" key="2">
    <source>
        <dbReference type="ARBA" id="ARBA00022679"/>
    </source>
</evidence>
<dbReference type="Gene3D" id="1.10.287.130">
    <property type="match status" value="1"/>
</dbReference>
<dbReference type="AlphaFoldDB" id="A0A1J5TFE1"/>
<keyword evidence="3" id="KW-0547">Nucleotide-binding</keyword>
<gene>
    <name evidence="10" type="ORF">GALL_11600</name>
</gene>
<feature type="compositionally biased region" description="Basic and acidic residues" evidence="7">
    <location>
        <begin position="824"/>
        <end position="840"/>
    </location>
</feature>
<reference evidence="10" key="1">
    <citation type="submission" date="2016-10" db="EMBL/GenBank/DDBJ databases">
        <title>Sequence of Gallionella enrichment culture.</title>
        <authorList>
            <person name="Poehlein A."/>
            <person name="Muehling M."/>
            <person name="Daniel R."/>
        </authorList>
    </citation>
    <scope>NUCLEOTIDE SEQUENCE</scope>
</reference>
<dbReference type="CDD" id="cd13704">
    <property type="entry name" value="PBP2_HisK"/>
    <property type="match status" value="1"/>
</dbReference>
<dbReference type="SMART" id="SM00062">
    <property type="entry name" value="PBPb"/>
    <property type="match status" value="1"/>
</dbReference>
<dbReference type="InterPro" id="IPR035965">
    <property type="entry name" value="PAS-like_dom_sf"/>
</dbReference>
<dbReference type="Pfam" id="PF00497">
    <property type="entry name" value="SBP_bac_3"/>
    <property type="match status" value="1"/>
</dbReference>
<dbReference type="PRINTS" id="PR00344">
    <property type="entry name" value="BCTRLSENSOR"/>
</dbReference>
<feature type="domain" description="Response regulatory" evidence="9">
    <location>
        <begin position="843"/>
        <end position="958"/>
    </location>
</feature>
<evidence type="ECO:0000256" key="5">
    <source>
        <dbReference type="ARBA" id="ARBA00022840"/>
    </source>
</evidence>
<evidence type="ECO:0000259" key="8">
    <source>
        <dbReference type="PROSITE" id="PS50109"/>
    </source>
</evidence>
<dbReference type="InterPro" id="IPR003594">
    <property type="entry name" value="HATPase_dom"/>
</dbReference>
<dbReference type="InterPro" id="IPR011006">
    <property type="entry name" value="CheY-like_superfamily"/>
</dbReference>
<dbReference type="InterPro" id="IPR001638">
    <property type="entry name" value="Solute-binding_3/MltF_N"/>
</dbReference>
<dbReference type="Gene3D" id="3.30.565.10">
    <property type="entry name" value="Histidine kinase-like ATPase, C-terminal domain"/>
    <property type="match status" value="1"/>
</dbReference>
<dbReference type="InterPro" id="IPR001789">
    <property type="entry name" value="Sig_transdc_resp-reg_receiver"/>
</dbReference>
<dbReference type="Pfam" id="PF00072">
    <property type="entry name" value="Response_reg"/>
    <property type="match status" value="1"/>
</dbReference>
<dbReference type="InterPro" id="IPR004358">
    <property type="entry name" value="Sig_transdc_His_kin-like_C"/>
</dbReference>
<evidence type="ECO:0000256" key="6">
    <source>
        <dbReference type="ARBA" id="ARBA00023012"/>
    </source>
</evidence>
<feature type="region of interest" description="Disordered" evidence="7">
    <location>
        <begin position="816"/>
        <end position="841"/>
    </location>
</feature>
<dbReference type="InterPro" id="IPR003661">
    <property type="entry name" value="HisK_dim/P_dom"/>
</dbReference>
<dbReference type="SUPFAM" id="SSF55874">
    <property type="entry name" value="ATPase domain of HSP90 chaperone/DNA topoisomerase II/histidine kinase"/>
    <property type="match status" value="1"/>
</dbReference>
<dbReference type="InterPro" id="IPR036097">
    <property type="entry name" value="HisK_dim/P_sf"/>
</dbReference>
<sequence>MPEGLAGIARIALAVARRCQVALLLASTGLAATFGAENPDGSHEWRIGIEDSNPPLSYSDSRGQPDGFARDLVEAILTGAHLKPVYVVKHWPELYQDFLDGRIDVLASASYSPGRQGELLLSAPYFERREALFLRAGLAHRNGNGLQGLRLAAVDRSASFDYLASQGLGDDLVAVTSIDEGLRAVEEGRIDGVLGYRTTGFRRMRDLGLRNVRIHDFNIPGIAGTVHFGVRPGQAWRLPILNAGLERLRSDGTYRQLREQWYGAYEAGGLVFSDLIPYLVPGVLLVVILATAFVGQRLLFKRAAESEERLNRVLEGSRLAYWDWDLRKGGFVVSDRWHQLLGDEPGAQRVEPDSLVHAAAASHASAVKAALDGLRDRGVRVDLVFQTPPARGSHWLHLLGTAQQCDPSGRSLRAAGTLADITERMNAAEALNLTQAQYRRTADLLRLAEQAAHIGAWELDPGSSRIQLSDEAARLLRLDPGASPLDIATVVAHLSPESSVQAEAAIRRLISNQTSFDLELTLPSIPGQSSVVRWIGLAEGAADGTTQCYGSIQDITDRRRMENERAATQRRLLEAQRREGLGALAGGVAHDFNNLLTVILSNASLARLDAPASHPGADPLAQIERAATRAADLCRQMLIYAGQATIDPKPVSVPDLLDEMRGLIDVTVGRRNRLILEPGPRPAAVLADHRQLRQLILSIVQNAAEACAPEGGTVRITCSVAVLSSDVVAELRPRFETDPGSFVCIAITDDGVGMSAEVLSRVFEPFFSTKFAGRGLGLAAAHGIVKAHHGAIAIESEPHRGTTFRIFLPLIPGSATGSHPTRVRPSERPAELPRTTDRGSGKAVLVADDDASIRTVVAMLSMRLGYRCTQASDGSEALTVFSGDPGSFSVVLIDVTMPGLPAQELAGRIREIRPDIRIILMGGYQDPAESNIPTAAGVMRLQKPFTANELASALGQSTNQVS</sequence>
<dbReference type="Gene3D" id="3.30.450.20">
    <property type="entry name" value="PAS domain"/>
    <property type="match status" value="2"/>
</dbReference>
<keyword evidence="2" id="KW-0808">Transferase</keyword>
<evidence type="ECO:0000256" key="4">
    <source>
        <dbReference type="ARBA" id="ARBA00022777"/>
    </source>
</evidence>
<dbReference type="Pfam" id="PF02518">
    <property type="entry name" value="HATPase_c"/>
    <property type="match status" value="1"/>
</dbReference>
<name>A0A1J5TFE1_9ZZZZ</name>
<keyword evidence="4" id="KW-0418">Kinase</keyword>
<organism evidence="10">
    <name type="scientific">mine drainage metagenome</name>
    <dbReference type="NCBI Taxonomy" id="410659"/>
    <lineage>
        <taxon>unclassified sequences</taxon>
        <taxon>metagenomes</taxon>
        <taxon>ecological metagenomes</taxon>
    </lineage>
</organism>
<dbReference type="SMART" id="SM00448">
    <property type="entry name" value="REC"/>
    <property type="match status" value="1"/>
</dbReference>
<dbReference type="Gene3D" id="3.40.190.10">
    <property type="entry name" value="Periplasmic binding protein-like II"/>
    <property type="match status" value="2"/>
</dbReference>
<accession>A0A1J5TFE1</accession>
<proteinExistence type="predicted"/>
<dbReference type="PROSITE" id="PS50110">
    <property type="entry name" value="RESPONSE_REGULATORY"/>
    <property type="match status" value="1"/>
</dbReference>
<keyword evidence="1" id="KW-0597">Phosphoprotein</keyword>
<dbReference type="SMART" id="SM00387">
    <property type="entry name" value="HATPase_c"/>
    <property type="match status" value="1"/>
</dbReference>
<feature type="domain" description="Histidine kinase" evidence="8">
    <location>
        <begin position="587"/>
        <end position="812"/>
    </location>
</feature>
<keyword evidence="5" id="KW-0067">ATP-binding</keyword>
<dbReference type="InterPro" id="IPR005467">
    <property type="entry name" value="His_kinase_dom"/>
</dbReference>
<dbReference type="SUPFAM" id="SSF47384">
    <property type="entry name" value="Homodimeric domain of signal transducing histidine kinase"/>
    <property type="match status" value="1"/>
</dbReference>
<keyword evidence="6" id="KW-0902">Two-component regulatory system</keyword>
<dbReference type="SUPFAM" id="SSF52172">
    <property type="entry name" value="CheY-like"/>
    <property type="match status" value="1"/>
</dbReference>
<dbReference type="Gene3D" id="3.40.50.2300">
    <property type="match status" value="1"/>
</dbReference>
<dbReference type="SUPFAM" id="SSF55785">
    <property type="entry name" value="PYP-like sensor domain (PAS domain)"/>
    <property type="match status" value="2"/>
</dbReference>
<evidence type="ECO:0000256" key="7">
    <source>
        <dbReference type="SAM" id="MobiDB-lite"/>
    </source>
</evidence>
<dbReference type="PROSITE" id="PS50109">
    <property type="entry name" value="HIS_KIN"/>
    <property type="match status" value="1"/>
</dbReference>
<dbReference type="InterPro" id="IPR036890">
    <property type="entry name" value="HATPase_C_sf"/>
</dbReference>
<dbReference type="PANTHER" id="PTHR43065">
    <property type="entry name" value="SENSOR HISTIDINE KINASE"/>
    <property type="match status" value="1"/>
</dbReference>
<dbReference type="SUPFAM" id="SSF53850">
    <property type="entry name" value="Periplasmic binding protein-like II"/>
    <property type="match status" value="1"/>
</dbReference>
<comment type="caution">
    <text evidence="10">The sequence shown here is derived from an EMBL/GenBank/DDBJ whole genome shotgun (WGS) entry which is preliminary data.</text>
</comment>
<evidence type="ECO:0000313" key="10">
    <source>
        <dbReference type="EMBL" id="OIR18819.1"/>
    </source>
</evidence>
<dbReference type="GO" id="GO:0005524">
    <property type="term" value="F:ATP binding"/>
    <property type="evidence" value="ECO:0007669"/>
    <property type="project" value="UniProtKB-KW"/>
</dbReference>
<dbReference type="GO" id="GO:0000155">
    <property type="term" value="F:phosphorelay sensor kinase activity"/>
    <property type="evidence" value="ECO:0007669"/>
    <property type="project" value="InterPro"/>
</dbReference>
<dbReference type="EMBL" id="MLJW01000002">
    <property type="protein sequence ID" value="OIR18819.1"/>
    <property type="molecule type" value="Genomic_DNA"/>
</dbReference>
<dbReference type="CDD" id="cd00082">
    <property type="entry name" value="HisKA"/>
    <property type="match status" value="1"/>
</dbReference>
<evidence type="ECO:0000259" key="9">
    <source>
        <dbReference type="PROSITE" id="PS50110"/>
    </source>
</evidence>
<evidence type="ECO:0000256" key="3">
    <source>
        <dbReference type="ARBA" id="ARBA00022741"/>
    </source>
</evidence>
<evidence type="ECO:0000256" key="1">
    <source>
        <dbReference type="ARBA" id="ARBA00022553"/>
    </source>
</evidence>
<protein>
    <submittedName>
        <fullName evidence="10">Blue-light-activated protein</fullName>
    </submittedName>
</protein>